<dbReference type="EMBL" id="PGCK01000006">
    <property type="protein sequence ID" value="MCD1294998.1"/>
    <property type="molecule type" value="Genomic_DNA"/>
</dbReference>
<feature type="binding site" evidence="7">
    <location>
        <position position="99"/>
    </location>
    <ligand>
        <name>Mg(2+)</name>
        <dbReference type="ChEBI" id="CHEBI:18420"/>
    </ligand>
</feature>
<dbReference type="AlphaFoldDB" id="A0AAP2RCW6"/>
<gene>
    <name evidence="7" type="primary">nfi</name>
    <name evidence="8" type="ORF">CUJ83_08305</name>
</gene>
<comment type="catalytic activity">
    <reaction evidence="1 7">
        <text>Endonucleolytic cleavage at apurinic or apyrimidinic sites to products with a 5'-phosphate.</text>
        <dbReference type="EC" id="3.1.21.7"/>
    </reaction>
</comment>
<reference evidence="8 9" key="1">
    <citation type="submission" date="2017-11" db="EMBL/GenBank/DDBJ databases">
        <title>Isolation and Characterization of Family Methanocellaceae Species from Potential Methane Hydrate Area Offshore Southwestern Taiwan.</title>
        <authorList>
            <person name="Zhang W.-L."/>
            <person name="Chen W.-C."/>
            <person name="Lai M.-C."/>
            <person name="Chen S.-C."/>
        </authorList>
    </citation>
    <scope>NUCLEOTIDE SEQUENCE [LARGE SCALE GENOMIC DNA]</scope>
    <source>
        <strain evidence="8 9">CWC-04</strain>
    </source>
</reference>
<evidence type="ECO:0000256" key="2">
    <source>
        <dbReference type="ARBA" id="ARBA00004496"/>
    </source>
</evidence>
<keyword evidence="7" id="KW-0234">DNA repair</keyword>
<keyword evidence="7" id="KW-0227">DNA damage</keyword>
<dbReference type="GO" id="GO:0016891">
    <property type="term" value="F:RNA endonuclease activity producing 5'-phosphomonoesters, hydrolytic mechanism"/>
    <property type="evidence" value="ECO:0007669"/>
    <property type="project" value="TreeGrafter"/>
</dbReference>
<keyword evidence="7" id="KW-0479">Metal-binding</keyword>
<keyword evidence="7" id="KW-0460">Magnesium</keyword>
<protein>
    <recommendedName>
        <fullName evidence="7">Endonuclease V</fullName>
        <ecNumber evidence="7">3.1.21.7</ecNumber>
    </recommendedName>
    <alternativeName>
        <fullName evidence="7">Deoxyinosine 3'endonuclease</fullName>
    </alternativeName>
    <alternativeName>
        <fullName evidence="7">Deoxyribonuclease V</fullName>
        <shortName evidence="7">DNase V</shortName>
    </alternativeName>
</protein>
<evidence type="ECO:0000256" key="7">
    <source>
        <dbReference type="HAMAP-Rule" id="MF_00801"/>
    </source>
</evidence>
<evidence type="ECO:0000256" key="1">
    <source>
        <dbReference type="ARBA" id="ARBA00001835"/>
    </source>
</evidence>
<dbReference type="HAMAP" id="MF_00801">
    <property type="entry name" value="Endonuclease_5"/>
    <property type="match status" value="1"/>
</dbReference>
<sequence>MNVKELYEEQKELAKQAILVDSFDKMELIGGVDCAYFEDNVISGAVVIDYNTFELVDKAYDVLKVDFPYIPGLLAYREAVPMMAAVKKLKIRPDILMVDGFGTNHPRRCGIATYIGIKLDIPAMGVGKSYMYGKVEEDEIYQDGEKVCQLLYSRKSKRPVYISPGHRISLSTSVDIARHFMDGGRIPLPVKLADEYVADIKQKILKTVHT</sequence>
<dbReference type="PANTHER" id="PTHR28511">
    <property type="entry name" value="ENDONUCLEASE V"/>
    <property type="match status" value="1"/>
</dbReference>
<dbReference type="CDD" id="cd06559">
    <property type="entry name" value="Endonuclease_V"/>
    <property type="match status" value="1"/>
</dbReference>
<feature type="binding site" evidence="7">
    <location>
        <position position="33"/>
    </location>
    <ligand>
        <name>Mg(2+)</name>
        <dbReference type="ChEBI" id="CHEBI:18420"/>
    </ligand>
</feature>
<evidence type="ECO:0000256" key="6">
    <source>
        <dbReference type="ARBA" id="ARBA00022801"/>
    </source>
</evidence>
<dbReference type="GO" id="GO:0005737">
    <property type="term" value="C:cytoplasm"/>
    <property type="evidence" value="ECO:0007669"/>
    <property type="project" value="UniProtKB-SubCell"/>
</dbReference>
<evidence type="ECO:0000313" key="9">
    <source>
        <dbReference type="Proteomes" id="UP001320159"/>
    </source>
</evidence>
<evidence type="ECO:0000256" key="3">
    <source>
        <dbReference type="ARBA" id="ARBA00022490"/>
    </source>
</evidence>
<comment type="caution">
    <text evidence="8">The sequence shown here is derived from an EMBL/GenBank/DDBJ whole genome shotgun (WGS) entry which is preliminary data.</text>
</comment>
<evidence type="ECO:0000256" key="5">
    <source>
        <dbReference type="ARBA" id="ARBA00022759"/>
    </source>
</evidence>
<comment type="cofactor">
    <cofactor evidence="7">
        <name>Mg(2+)</name>
        <dbReference type="ChEBI" id="CHEBI:18420"/>
    </cofactor>
</comment>
<comment type="subcellular location">
    <subcellularLocation>
        <location evidence="2 7">Cytoplasm</location>
    </subcellularLocation>
</comment>
<dbReference type="RefSeq" id="WP_230741836.1">
    <property type="nucleotide sequence ID" value="NZ_PGCK01000006.1"/>
</dbReference>
<organism evidence="8 9">
    <name type="scientific">Methanooceanicella nereidis</name>
    <dbReference type="NCBI Taxonomy" id="2052831"/>
    <lineage>
        <taxon>Archaea</taxon>
        <taxon>Methanobacteriati</taxon>
        <taxon>Methanobacteriota</taxon>
        <taxon>Stenosarchaea group</taxon>
        <taxon>Methanomicrobia</taxon>
        <taxon>Methanocellales</taxon>
        <taxon>Methanocellaceae</taxon>
        <taxon>Methanooceanicella</taxon>
    </lineage>
</organism>
<dbReference type="PANTHER" id="PTHR28511:SF1">
    <property type="entry name" value="ENDONUCLEASE V"/>
    <property type="match status" value="1"/>
</dbReference>
<comment type="similarity">
    <text evidence="7">Belongs to the endonuclease V family.</text>
</comment>
<evidence type="ECO:0000256" key="4">
    <source>
        <dbReference type="ARBA" id="ARBA00022722"/>
    </source>
</evidence>
<dbReference type="GO" id="GO:0043737">
    <property type="term" value="F:deoxyribonuclease V activity"/>
    <property type="evidence" value="ECO:0007669"/>
    <property type="project" value="UniProtKB-UniRule"/>
</dbReference>
<keyword evidence="9" id="KW-1185">Reference proteome</keyword>
<keyword evidence="4 7" id="KW-0540">Nuclease</keyword>
<comment type="function">
    <text evidence="7">DNA repair enzyme involved in the repair of deaminated bases. Selectively cleaves double-stranded DNA at the second phosphodiester bond 3' to a deoxyinosine leaving behind the intact lesion on the nicked DNA.</text>
</comment>
<dbReference type="GO" id="GO:0003727">
    <property type="term" value="F:single-stranded RNA binding"/>
    <property type="evidence" value="ECO:0007669"/>
    <property type="project" value="TreeGrafter"/>
</dbReference>
<accession>A0AAP2RCW6</accession>
<keyword evidence="3 7" id="KW-0963">Cytoplasm</keyword>
<name>A0AAP2RCW6_9EURY</name>
<proteinExistence type="inferred from homology"/>
<keyword evidence="6 7" id="KW-0378">Hydrolase</keyword>
<dbReference type="Proteomes" id="UP001320159">
    <property type="component" value="Unassembled WGS sequence"/>
</dbReference>
<dbReference type="Gene3D" id="3.30.2170.10">
    <property type="entry name" value="archaeoglobus fulgidus dsm 4304 superfamily"/>
    <property type="match status" value="1"/>
</dbReference>
<dbReference type="EC" id="3.1.21.7" evidence="7"/>
<keyword evidence="5 7" id="KW-0255">Endonuclease</keyword>
<dbReference type="InterPro" id="IPR007581">
    <property type="entry name" value="Endonuclease-V"/>
</dbReference>
<dbReference type="Pfam" id="PF04493">
    <property type="entry name" value="Endonuclease_5"/>
    <property type="match status" value="1"/>
</dbReference>
<dbReference type="GO" id="GO:0006281">
    <property type="term" value="P:DNA repair"/>
    <property type="evidence" value="ECO:0007669"/>
    <property type="project" value="UniProtKB-UniRule"/>
</dbReference>
<dbReference type="GO" id="GO:0000287">
    <property type="term" value="F:magnesium ion binding"/>
    <property type="evidence" value="ECO:0007669"/>
    <property type="project" value="UniProtKB-UniRule"/>
</dbReference>
<evidence type="ECO:0000313" key="8">
    <source>
        <dbReference type="EMBL" id="MCD1294998.1"/>
    </source>
</evidence>
<feature type="site" description="Interaction with target DNA" evidence="7">
    <location>
        <position position="69"/>
    </location>
</feature>